<dbReference type="Proteomes" id="UP000198896">
    <property type="component" value="Unassembled WGS sequence"/>
</dbReference>
<evidence type="ECO:0000256" key="10">
    <source>
        <dbReference type="RuleBase" id="RU365087"/>
    </source>
</evidence>
<evidence type="ECO:0000256" key="6">
    <source>
        <dbReference type="ARBA" id="ARBA00022927"/>
    </source>
</evidence>
<dbReference type="PRINTS" id="PR01651">
    <property type="entry name" value="SECGEXPORT"/>
</dbReference>
<comment type="caution">
    <text evidence="10">Lacks conserved residue(s) required for the propagation of feature annotation.</text>
</comment>
<keyword evidence="3 10" id="KW-0813">Transport</keyword>
<evidence type="ECO:0000256" key="3">
    <source>
        <dbReference type="ARBA" id="ARBA00022448"/>
    </source>
</evidence>
<dbReference type="InterPro" id="IPR004692">
    <property type="entry name" value="SecG"/>
</dbReference>
<evidence type="ECO:0000256" key="4">
    <source>
        <dbReference type="ARBA" id="ARBA00022475"/>
    </source>
</evidence>
<dbReference type="EMBL" id="FONL01000004">
    <property type="protein sequence ID" value="SFE31948.1"/>
    <property type="molecule type" value="Genomic_DNA"/>
</dbReference>
<keyword evidence="8 10" id="KW-0811">Translocation</keyword>
<keyword evidence="12" id="KW-1185">Reference proteome</keyword>
<evidence type="ECO:0000313" key="11">
    <source>
        <dbReference type="EMBL" id="SFE31948.1"/>
    </source>
</evidence>
<evidence type="ECO:0000256" key="5">
    <source>
        <dbReference type="ARBA" id="ARBA00022692"/>
    </source>
</evidence>
<comment type="function">
    <text evidence="10">Involved in protein export. Participates in an early event of protein translocation.</text>
</comment>
<dbReference type="Pfam" id="PF03840">
    <property type="entry name" value="SecG"/>
    <property type="match status" value="1"/>
</dbReference>
<organism evidence="11 12">
    <name type="scientific">Succiniclasticum ruminis DSM 9236</name>
    <dbReference type="NCBI Taxonomy" id="1123323"/>
    <lineage>
        <taxon>Bacteria</taxon>
        <taxon>Bacillati</taxon>
        <taxon>Bacillota</taxon>
        <taxon>Negativicutes</taxon>
        <taxon>Acidaminococcales</taxon>
        <taxon>Acidaminococcaceae</taxon>
        <taxon>Succiniclasticum</taxon>
    </lineage>
</organism>
<dbReference type="PANTHER" id="PTHR34182">
    <property type="entry name" value="PROTEIN-EXPORT MEMBRANE PROTEIN SECG"/>
    <property type="match status" value="1"/>
</dbReference>
<evidence type="ECO:0000256" key="1">
    <source>
        <dbReference type="ARBA" id="ARBA00004651"/>
    </source>
</evidence>
<gene>
    <name evidence="11" type="ORF">SAMN05216245_1048</name>
</gene>
<keyword evidence="9 10" id="KW-0472">Membrane</keyword>
<evidence type="ECO:0000256" key="8">
    <source>
        <dbReference type="ARBA" id="ARBA00023010"/>
    </source>
</evidence>
<keyword evidence="7 10" id="KW-1133">Transmembrane helix</keyword>
<evidence type="ECO:0000313" key="12">
    <source>
        <dbReference type="Proteomes" id="UP000198896"/>
    </source>
</evidence>
<dbReference type="GO" id="GO:0065002">
    <property type="term" value="P:intracellular protein transmembrane transport"/>
    <property type="evidence" value="ECO:0007669"/>
    <property type="project" value="TreeGrafter"/>
</dbReference>
<protein>
    <recommendedName>
        <fullName evidence="10">Protein-export membrane protein SecG</fullName>
    </recommendedName>
</protein>
<proteinExistence type="inferred from homology"/>
<dbReference type="PANTHER" id="PTHR34182:SF1">
    <property type="entry name" value="PROTEIN-EXPORT MEMBRANE PROTEIN SECG"/>
    <property type="match status" value="1"/>
</dbReference>
<sequence>MLVTVLMVVDFIVCVALIAAVLMQTGRGAGLSSSFGGGDGTFFGKGNDLDTILSKATIALGTAFGVITLALAKLNA</sequence>
<keyword evidence="4 10" id="KW-1003">Cell membrane</keyword>
<dbReference type="GO" id="GO:0043952">
    <property type="term" value="P:protein transport by the Sec complex"/>
    <property type="evidence" value="ECO:0007669"/>
    <property type="project" value="TreeGrafter"/>
</dbReference>
<keyword evidence="6 10" id="KW-0653">Protein transport</keyword>
<evidence type="ECO:0000256" key="2">
    <source>
        <dbReference type="ARBA" id="ARBA00008445"/>
    </source>
</evidence>
<dbReference type="GO" id="GO:0005886">
    <property type="term" value="C:plasma membrane"/>
    <property type="evidence" value="ECO:0007669"/>
    <property type="project" value="UniProtKB-SubCell"/>
</dbReference>
<evidence type="ECO:0000256" key="9">
    <source>
        <dbReference type="ARBA" id="ARBA00023136"/>
    </source>
</evidence>
<keyword evidence="5 10" id="KW-0812">Transmembrane</keyword>
<dbReference type="STRING" id="1123323.SAMN05216245_1048"/>
<name>A0A1I1ZKQ8_9FIRM</name>
<comment type="subcellular location">
    <subcellularLocation>
        <location evidence="1 10">Cell membrane</location>
        <topology evidence="1 10">Multi-pass membrane protein</topology>
    </subcellularLocation>
</comment>
<reference evidence="11 12" key="1">
    <citation type="submission" date="2016-10" db="EMBL/GenBank/DDBJ databases">
        <authorList>
            <person name="de Groot N.N."/>
        </authorList>
    </citation>
    <scope>NUCLEOTIDE SEQUENCE [LARGE SCALE GENOMIC DNA]</scope>
    <source>
        <strain evidence="11 12">DSM 9236</strain>
    </source>
</reference>
<dbReference type="AlphaFoldDB" id="A0A1I1ZKQ8"/>
<dbReference type="RefSeq" id="WP_218149506.1">
    <property type="nucleotide sequence ID" value="NZ_FONL01000004.1"/>
</dbReference>
<dbReference type="GO" id="GO:0009306">
    <property type="term" value="P:protein secretion"/>
    <property type="evidence" value="ECO:0007669"/>
    <property type="project" value="UniProtKB-UniRule"/>
</dbReference>
<evidence type="ECO:0000256" key="7">
    <source>
        <dbReference type="ARBA" id="ARBA00022989"/>
    </source>
</evidence>
<dbReference type="GO" id="GO:0015450">
    <property type="term" value="F:protein-transporting ATPase activity"/>
    <property type="evidence" value="ECO:0007669"/>
    <property type="project" value="UniProtKB-UniRule"/>
</dbReference>
<comment type="similarity">
    <text evidence="2 10">Belongs to the SecG family.</text>
</comment>
<dbReference type="NCBIfam" id="TIGR00810">
    <property type="entry name" value="secG"/>
    <property type="match status" value="1"/>
</dbReference>
<accession>A0A1I1ZKQ8</accession>
<feature type="transmembrane region" description="Helical" evidence="10">
    <location>
        <begin position="52"/>
        <end position="72"/>
    </location>
</feature>